<name>A0A6L5XB49_9BACT</name>
<reference evidence="1 2" key="1">
    <citation type="submission" date="2019-08" db="EMBL/GenBank/DDBJ databases">
        <title>In-depth cultivation of the pig gut microbiome towards novel bacterial diversity and tailored functional studies.</title>
        <authorList>
            <person name="Wylensek D."/>
            <person name="Hitch T.C.A."/>
            <person name="Clavel T."/>
        </authorList>
    </citation>
    <scope>NUCLEOTIDE SEQUENCE [LARGE SCALE GENOMIC DNA]</scope>
    <source>
        <strain evidence="1 2">Oil-RF-744-WCA-WT-10</strain>
    </source>
</reference>
<dbReference type="AlphaFoldDB" id="A0A6L5XB49"/>
<dbReference type="RefSeq" id="WP_154326955.1">
    <property type="nucleotide sequence ID" value="NZ_CP045696.1"/>
</dbReference>
<organism evidence="1 2">
    <name type="scientific">Sodaliphilus pleomorphus</name>
    <dbReference type="NCBI Taxonomy" id="2606626"/>
    <lineage>
        <taxon>Bacteria</taxon>
        <taxon>Pseudomonadati</taxon>
        <taxon>Bacteroidota</taxon>
        <taxon>Bacteroidia</taxon>
        <taxon>Bacteroidales</taxon>
        <taxon>Muribaculaceae</taxon>
        <taxon>Sodaliphilus</taxon>
    </lineage>
</organism>
<accession>A0A6L5XB49</accession>
<dbReference type="Proteomes" id="UP000483362">
    <property type="component" value="Unassembled WGS sequence"/>
</dbReference>
<gene>
    <name evidence="1" type="ORF">FYJ29_01605</name>
</gene>
<dbReference type="Gene3D" id="1.10.3210.10">
    <property type="entry name" value="Hypothetical protein af1432"/>
    <property type="match status" value="1"/>
</dbReference>
<comment type="caution">
    <text evidence="1">The sequence shown here is derived from an EMBL/GenBank/DDBJ whole genome shotgun (WGS) entry which is preliminary data.</text>
</comment>
<evidence type="ECO:0000313" key="2">
    <source>
        <dbReference type="Proteomes" id="UP000483362"/>
    </source>
</evidence>
<dbReference type="SUPFAM" id="SSF109604">
    <property type="entry name" value="HD-domain/PDEase-like"/>
    <property type="match status" value="1"/>
</dbReference>
<dbReference type="EMBL" id="VULT01000002">
    <property type="protein sequence ID" value="MSS16473.1"/>
    <property type="molecule type" value="Genomic_DNA"/>
</dbReference>
<evidence type="ECO:0000313" key="1">
    <source>
        <dbReference type="EMBL" id="MSS16473.1"/>
    </source>
</evidence>
<protein>
    <recommendedName>
        <fullName evidence="3">GTP pyrophosphokinase</fullName>
    </recommendedName>
</protein>
<evidence type="ECO:0008006" key="3">
    <source>
        <dbReference type="Google" id="ProtNLM"/>
    </source>
</evidence>
<proteinExistence type="predicted"/>
<keyword evidence="2" id="KW-1185">Reference proteome</keyword>
<sequence>MITIEQAIVLATAAMQGLKDLEGNAAILHPLRVMLSGKSDDEKIVGVLHDVPEDTNVGFSQLKEAGCTDAQIEALHFLTHSKDVPYSVVKTSRAGFTRSFFLQLRLI</sequence>